<evidence type="ECO:0000313" key="2">
    <source>
        <dbReference type="EMBL" id="KAG0574031.1"/>
    </source>
</evidence>
<feature type="chain" id="PRO_5035809751" evidence="1">
    <location>
        <begin position="18"/>
        <end position="120"/>
    </location>
</feature>
<proteinExistence type="predicted"/>
<keyword evidence="1" id="KW-0732">Signal</keyword>
<reference evidence="2" key="1">
    <citation type="submission" date="2020-06" db="EMBL/GenBank/DDBJ databases">
        <title>WGS assembly of Ceratodon purpureus strain R40.</title>
        <authorList>
            <person name="Carey S.B."/>
            <person name="Jenkins J."/>
            <person name="Shu S."/>
            <person name="Lovell J.T."/>
            <person name="Sreedasyam A."/>
            <person name="Maumus F."/>
            <person name="Tiley G.P."/>
            <person name="Fernandez-Pozo N."/>
            <person name="Barry K."/>
            <person name="Chen C."/>
            <person name="Wang M."/>
            <person name="Lipzen A."/>
            <person name="Daum C."/>
            <person name="Saski C.A."/>
            <person name="Payton A.C."/>
            <person name="Mcbreen J.C."/>
            <person name="Conrad R.E."/>
            <person name="Kollar L.M."/>
            <person name="Olsson S."/>
            <person name="Huttunen S."/>
            <person name="Landis J.B."/>
            <person name="Wickett N.J."/>
            <person name="Johnson M.G."/>
            <person name="Rensing S.A."/>
            <person name="Grimwood J."/>
            <person name="Schmutz J."/>
            <person name="Mcdaniel S.F."/>
        </authorList>
    </citation>
    <scope>NUCLEOTIDE SEQUENCE</scope>
    <source>
        <strain evidence="2">R40</strain>
    </source>
</reference>
<organism evidence="2 3">
    <name type="scientific">Ceratodon purpureus</name>
    <name type="common">Fire moss</name>
    <name type="synonym">Dicranum purpureum</name>
    <dbReference type="NCBI Taxonomy" id="3225"/>
    <lineage>
        <taxon>Eukaryota</taxon>
        <taxon>Viridiplantae</taxon>
        <taxon>Streptophyta</taxon>
        <taxon>Embryophyta</taxon>
        <taxon>Bryophyta</taxon>
        <taxon>Bryophytina</taxon>
        <taxon>Bryopsida</taxon>
        <taxon>Dicranidae</taxon>
        <taxon>Pseudoditrichales</taxon>
        <taxon>Ditrichaceae</taxon>
        <taxon>Ceratodon</taxon>
    </lineage>
</organism>
<comment type="caution">
    <text evidence="2">The sequence shown here is derived from an EMBL/GenBank/DDBJ whole genome shotgun (WGS) entry which is preliminary data.</text>
</comment>
<evidence type="ECO:0000256" key="1">
    <source>
        <dbReference type="SAM" id="SignalP"/>
    </source>
</evidence>
<evidence type="ECO:0000313" key="3">
    <source>
        <dbReference type="Proteomes" id="UP000822688"/>
    </source>
</evidence>
<feature type="signal peptide" evidence="1">
    <location>
        <begin position="1"/>
        <end position="17"/>
    </location>
</feature>
<gene>
    <name evidence="2" type="ORF">KC19_VG229000</name>
</gene>
<accession>A0A8T0HTE0</accession>
<dbReference type="AlphaFoldDB" id="A0A8T0HTE0"/>
<keyword evidence="3" id="KW-1185">Reference proteome</keyword>
<name>A0A8T0HTE0_CERPU</name>
<dbReference type="EMBL" id="CM026426">
    <property type="protein sequence ID" value="KAG0574031.1"/>
    <property type="molecule type" value="Genomic_DNA"/>
</dbReference>
<protein>
    <submittedName>
        <fullName evidence="2">Uncharacterized protein</fullName>
    </submittedName>
</protein>
<dbReference type="Proteomes" id="UP000822688">
    <property type="component" value="Chromosome V"/>
</dbReference>
<sequence>MFKFYLILWIPSPVTKATHVKKDNQVIEYSLCVCTLSGVAGCDQAGTSACGTCYNLRSGVSYCCHFVWHIILCSLCQTGVFRFSSTCWNYSSRAEMWKSILELLKGRSFVLLSASRTHAS</sequence>